<feature type="transmembrane region" description="Helical" evidence="1">
    <location>
        <begin position="20"/>
        <end position="39"/>
    </location>
</feature>
<name>A0A381PUB8_9ZZZZ</name>
<evidence type="ECO:0000313" key="2">
    <source>
        <dbReference type="EMBL" id="SUZ70661.1"/>
    </source>
</evidence>
<proteinExistence type="predicted"/>
<protein>
    <submittedName>
        <fullName evidence="2">Uncharacterized protein</fullName>
    </submittedName>
</protein>
<accession>A0A381PUB8</accession>
<feature type="transmembrane region" description="Helical" evidence="1">
    <location>
        <begin position="81"/>
        <end position="100"/>
    </location>
</feature>
<sequence length="108" mass="12842">MILAVIGFFGVLQTFIVGKHYIIPTLLLCITIFLGNLAYYGYRGSNFAKRVLFWITVIFTSHMIFAFFFTKKYREIFGDYFEYLSGFIIIFLIFLLYHYARKNRIFPS</sequence>
<organism evidence="2">
    <name type="scientific">marine metagenome</name>
    <dbReference type="NCBI Taxonomy" id="408172"/>
    <lineage>
        <taxon>unclassified sequences</taxon>
        <taxon>metagenomes</taxon>
        <taxon>ecological metagenomes</taxon>
    </lineage>
</organism>
<feature type="transmembrane region" description="Helical" evidence="1">
    <location>
        <begin position="51"/>
        <end position="69"/>
    </location>
</feature>
<dbReference type="EMBL" id="UINC01001097">
    <property type="protein sequence ID" value="SUZ70661.1"/>
    <property type="molecule type" value="Genomic_DNA"/>
</dbReference>
<reference evidence="2" key="1">
    <citation type="submission" date="2018-05" db="EMBL/GenBank/DDBJ databases">
        <authorList>
            <person name="Lanie J.A."/>
            <person name="Ng W.-L."/>
            <person name="Kazmierczak K.M."/>
            <person name="Andrzejewski T.M."/>
            <person name="Davidsen T.M."/>
            <person name="Wayne K.J."/>
            <person name="Tettelin H."/>
            <person name="Glass J.I."/>
            <person name="Rusch D."/>
            <person name="Podicherti R."/>
            <person name="Tsui H.-C.T."/>
            <person name="Winkler M.E."/>
        </authorList>
    </citation>
    <scope>NUCLEOTIDE SEQUENCE</scope>
</reference>
<keyword evidence="1" id="KW-0812">Transmembrane</keyword>
<gene>
    <name evidence="2" type="ORF">METZ01_LOCUS23515</name>
</gene>
<keyword evidence="1" id="KW-1133">Transmembrane helix</keyword>
<dbReference type="AlphaFoldDB" id="A0A381PUB8"/>
<evidence type="ECO:0000256" key="1">
    <source>
        <dbReference type="SAM" id="Phobius"/>
    </source>
</evidence>
<keyword evidence="1" id="KW-0472">Membrane</keyword>